<accession>A0AAD9PM50</accession>
<dbReference type="Pfam" id="PF16561">
    <property type="entry name" value="AMPK1_CBM"/>
    <property type="match status" value="1"/>
</dbReference>
<evidence type="ECO:0000256" key="2">
    <source>
        <dbReference type="SAM" id="MobiDB-lite"/>
    </source>
</evidence>
<dbReference type="EMBL" id="JALLKP010000001">
    <property type="protein sequence ID" value="KAK2197313.1"/>
    <property type="molecule type" value="Genomic_DNA"/>
</dbReference>
<dbReference type="GO" id="GO:0005634">
    <property type="term" value="C:nucleus"/>
    <property type="evidence" value="ECO:0007669"/>
    <property type="project" value="TreeGrafter"/>
</dbReference>
<dbReference type="RefSeq" id="XP_067804155.1">
    <property type="nucleotide sequence ID" value="XM_067945364.1"/>
</dbReference>
<dbReference type="InterPro" id="IPR032640">
    <property type="entry name" value="AMPK1_CBM"/>
</dbReference>
<reference evidence="4" key="1">
    <citation type="journal article" date="2023" name="Nat. Microbiol.">
        <title>Babesia duncani multi-omics identifies virulence factors and drug targets.</title>
        <authorList>
            <person name="Singh P."/>
            <person name="Lonardi S."/>
            <person name="Liang Q."/>
            <person name="Vydyam P."/>
            <person name="Khabirova E."/>
            <person name="Fang T."/>
            <person name="Gihaz S."/>
            <person name="Thekkiniath J."/>
            <person name="Munshi M."/>
            <person name="Abel S."/>
            <person name="Ciampossin L."/>
            <person name="Batugedara G."/>
            <person name="Gupta M."/>
            <person name="Lu X.M."/>
            <person name="Lenz T."/>
            <person name="Chakravarty S."/>
            <person name="Cornillot E."/>
            <person name="Hu Y."/>
            <person name="Ma W."/>
            <person name="Gonzalez L.M."/>
            <person name="Sanchez S."/>
            <person name="Estrada K."/>
            <person name="Sanchez-Flores A."/>
            <person name="Montero E."/>
            <person name="Harb O.S."/>
            <person name="Le Roch K.G."/>
            <person name="Mamoun C.B."/>
        </authorList>
    </citation>
    <scope>NUCLEOTIDE SEQUENCE</scope>
    <source>
        <strain evidence="4">WA1</strain>
    </source>
</reference>
<dbReference type="GO" id="GO:0019901">
    <property type="term" value="F:protein kinase binding"/>
    <property type="evidence" value="ECO:0007669"/>
    <property type="project" value="TreeGrafter"/>
</dbReference>
<dbReference type="Proteomes" id="UP001214638">
    <property type="component" value="Unassembled WGS sequence"/>
</dbReference>
<dbReference type="SUPFAM" id="SSF81296">
    <property type="entry name" value="E set domains"/>
    <property type="match status" value="1"/>
</dbReference>
<feature type="region of interest" description="Disordered" evidence="2">
    <location>
        <begin position="1"/>
        <end position="72"/>
    </location>
</feature>
<gene>
    <name evidence="4" type="ORF">BdWA1_000312</name>
</gene>
<dbReference type="PANTHER" id="PTHR10343">
    <property type="entry name" value="5'-AMP-ACTIVATED PROTEIN KINASE , BETA SUBUNIT"/>
    <property type="match status" value="1"/>
</dbReference>
<dbReference type="GeneID" id="94334610"/>
<comment type="similarity">
    <text evidence="1">Belongs to the 5'-AMP-activated protein kinase beta subunit family.</text>
</comment>
<dbReference type="AlphaFoldDB" id="A0AAD9PM50"/>
<dbReference type="InterPro" id="IPR050827">
    <property type="entry name" value="CRP1_MDG1_kinase"/>
</dbReference>
<dbReference type="InterPro" id="IPR013783">
    <property type="entry name" value="Ig-like_fold"/>
</dbReference>
<name>A0AAD9PM50_9APIC</name>
<dbReference type="Gene3D" id="2.60.40.10">
    <property type="entry name" value="Immunoglobulins"/>
    <property type="match status" value="1"/>
</dbReference>
<dbReference type="KEGG" id="bdw:94334610"/>
<keyword evidence="5" id="KW-1185">Reference proteome</keyword>
<dbReference type="PANTHER" id="PTHR10343:SF84">
    <property type="entry name" value="5'-AMP-ACTIVATED PROTEIN KINASE SUBUNIT BETA-1"/>
    <property type="match status" value="1"/>
</dbReference>
<dbReference type="CDD" id="cd02859">
    <property type="entry name" value="E_set_AMPKbeta_like_N"/>
    <property type="match status" value="1"/>
</dbReference>
<dbReference type="GO" id="GO:0031588">
    <property type="term" value="C:nucleotide-activated protein kinase complex"/>
    <property type="evidence" value="ECO:0007669"/>
    <property type="project" value="TreeGrafter"/>
</dbReference>
<organism evidence="4 5">
    <name type="scientific">Babesia duncani</name>
    <dbReference type="NCBI Taxonomy" id="323732"/>
    <lineage>
        <taxon>Eukaryota</taxon>
        <taxon>Sar</taxon>
        <taxon>Alveolata</taxon>
        <taxon>Apicomplexa</taxon>
        <taxon>Aconoidasida</taxon>
        <taxon>Piroplasmida</taxon>
        <taxon>Babesiidae</taxon>
        <taxon>Babesia</taxon>
    </lineage>
</organism>
<evidence type="ECO:0000259" key="3">
    <source>
        <dbReference type="Pfam" id="PF16561"/>
    </source>
</evidence>
<evidence type="ECO:0000256" key="1">
    <source>
        <dbReference type="ARBA" id="ARBA00010926"/>
    </source>
</evidence>
<proteinExistence type="inferred from homology"/>
<dbReference type="GO" id="GO:0007165">
    <property type="term" value="P:signal transduction"/>
    <property type="evidence" value="ECO:0007669"/>
    <property type="project" value="TreeGrafter"/>
</dbReference>
<feature type="domain" description="AMP-activated protein kinase glycogen-binding" evidence="3">
    <location>
        <begin position="78"/>
        <end position="156"/>
    </location>
</feature>
<dbReference type="InterPro" id="IPR014756">
    <property type="entry name" value="Ig_E-set"/>
</dbReference>
<feature type="compositionally biased region" description="Basic and acidic residues" evidence="2">
    <location>
        <begin position="47"/>
        <end position="61"/>
    </location>
</feature>
<protein>
    <submittedName>
        <fullName evidence="4">Bifunctional SNF1-related protein kinase regulatory subunit beta/AMP-activated protein kinase</fullName>
    </submittedName>
</protein>
<sequence>MPGACDLDNEENGDVDPNPGKVEGSPSCIHKDFLTEAESSRNFSNDSLKDSYETGDSHATEKSPNPQEESEQDKKILAVFNWAYGGKDVFLVKDVKYKNQVLRMVASGTNFTLIQELPLGVYYYGYMVDGVFQHSPDQPTKTVDNELVNVLDVNKAPKLMYKTRVESEEIYDGHFGHNLPGPNYLASEPPAFPDVFYYRSPDFIDAYGTASDIHILANHIYQDSKSEKILGSGYGSYITLYRWANEDCGFECNNRTIAIIYITYIKKDTANHKSLSAWLKPTE</sequence>
<dbReference type="GO" id="GO:0005737">
    <property type="term" value="C:cytoplasm"/>
    <property type="evidence" value="ECO:0007669"/>
    <property type="project" value="TreeGrafter"/>
</dbReference>
<evidence type="ECO:0000313" key="5">
    <source>
        <dbReference type="Proteomes" id="UP001214638"/>
    </source>
</evidence>
<evidence type="ECO:0000313" key="4">
    <source>
        <dbReference type="EMBL" id="KAK2197313.1"/>
    </source>
</evidence>
<comment type="caution">
    <text evidence="4">The sequence shown here is derived from an EMBL/GenBank/DDBJ whole genome shotgun (WGS) entry which is preliminary data.</text>
</comment>